<name>A0A6B2LJZ2_9EUKA</name>
<organism evidence="2">
    <name type="scientific">Arcella intermedia</name>
    <dbReference type="NCBI Taxonomy" id="1963864"/>
    <lineage>
        <taxon>Eukaryota</taxon>
        <taxon>Amoebozoa</taxon>
        <taxon>Tubulinea</taxon>
        <taxon>Elardia</taxon>
        <taxon>Arcellinida</taxon>
        <taxon>Sphaerothecina</taxon>
        <taxon>Arcellidae</taxon>
        <taxon>Arcella</taxon>
    </lineage>
</organism>
<sequence>MLRISLQRKVVKFNKEERSRGRYPGKGRRKGRLKRKGKRRGRAERSGSVGASSLGTLRRIAALTAGSRGIIRLSVLSLGGLLIVKIVTCVEGRDIPQSFALTNSPTDTTSLVIHLMAPTCIPQWAIPPTTTWTTKTETTSSWKETKFALPAAEKDTSPKTARKTNPTSISLPIKSNTPC</sequence>
<reference evidence="2" key="1">
    <citation type="journal article" date="2020" name="J. Eukaryot. Microbiol.">
        <title>De novo Sequencing, Assembly and Annotation of the Transcriptome for the Free-Living Testate Amoeba Arcella intermedia.</title>
        <authorList>
            <person name="Ribeiro G.M."/>
            <person name="Porfirio-Sousa A.L."/>
            <person name="Maurer-Alcala X.X."/>
            <person name="Katz L.A."/>
            <person name="Lahr D.J.G."/>
        </authorList>
    </citation>
    <scope>NUCLEOTIDE SEQUENCE</scope>
</reference>
<dbReference type="AlphaFoldDB" id="A0A6B2LJZ2"/>
<feature type="region of interest" description="Disordered" evidence="1">
    <location>
        <begin position="16"/>
        <end position="50"/>
    </location>
</feature>
<dbReference type="EMBL" id="GIBP01008480">
    <property type="protein sequence ID" value="NDV37449.1"/>
    <property type="molecule type" value="Transcribed_RNA"/>
</dbReference>
<accession>A0A6B2LJZ2</accession>
<evidence type="ECO:0000256" key="1">
    <source>
        <dbReference type="SAM" id="MobiDB-lite"/>
    </source>
</evidence>
<feature type="compositionally biased region" description="Basic residues" evidence="1">
    <location>
        <begin position="21"/>
        <end position="42"/>
    </location>
</feature>
<feature type="compositionally biased region" description="Polar residues" evidence="1">
    <location>
        <begin position="163"/>
        <end position="179"/>
    </location>
</feature>
<proteinExistence type="predicted"/>
<evidence type="ECO:0000313" key="2">
    <source>
        <dbReference type="EMBL" id="NDV37449.1"/>
    </source>
</evidence>
<protein>
    <submittedName>
        <fullName evidence="2">Uncharacterized protein</fullName>
    </submittedName>
</protein>
<feature type="region of interest" description="Disordered" evidence="1">
    <location>
        <begin position="151"/>
        <end position="179"/>
    </location>
</feature>